<dbReference type="GO" id="GO:0005737">
    <property type="term" value="C:cytoplasm"/>
    <property type="evidence" value="ECO:0007669"/>
    <property type="project" value="UniProtKB-ARBA"/>
</dbReference>
<dbReference type="InterPro" id="IPR006574">
    <property type="entry name" value="PRY"/>
</dbReference>
<evidence type="ECO:0000313" key="5">
    <source>
        <dbReference type="Ensembl" id="ENSOSIP00000025618.1"/>
    </source>
</evidence>
<evidence type="ECO:0000256" key="2">
    <source>
        <dbReference type="ARBA" id="ARBA00022771"/>
    </source>
</evidence>
<dbReference type="PRINTS" id="PR01407">
    <property type="entry name" value="BUTYPHLNCDUF"/>
</dbReference>
<proteinExistence type="predicted"/>
<evidence type="ECO:0000259" key="4">
    <source>
        <dbReference type="PROSITE" id="PS50188"/>
    </source>
</evidence>
<dbReference type="PROSITE" id="PS50188">
    <property type="entry name" value="B302_SPRY"/>
    <property type="match status" value="1"/>
</dbReference>
<sequence length="202" mass="22996">MQKTAEPSELSEPSEPKTRNDFLKYSGELTLDLNTAHPRLELSAANRKATFTFHKKDYHSHLNWFPFWTPSLRGRHYWEVEWTGGAVYIAVAYKNVGTSQFGSDDKSWALYCGKNSYIFYHKPVQTHVPGPGSSRVGVYLDHRAGVLEFYSLSAETMTLLHRVQTTFTQPITPFKGKSVFKAGMQPFQPLFSGTNEQTSHQL</sequence>
<dbReference type="InterPro" id="IPR001870">
    <property type="entry name" value="B30.2/SPRY"/>
</dbReference>
<dbReference type="InterPro" id="IPR003879">
    <property type="entry name" value="Butyrophylin_SPRY"/>
</dbReference>
<dbReference type="Pfam" id="PF00622">
    <property type="entry name" value="SPRY"/>
    <property type="match status" value="1"/>
</dbReference>
<dbReference type="InterPro" id="IPR043136">
    <property type="entry name" value="B30.2/SPRY_sf"/>
</dbReference>
<name>A0A8C7YEA4_9TELE</name>
<dbReference type="AlphaFoldDB" id="A0A8C7YEA4"/>
<accession>A0A8C7YEA4</accession>
<feature type="domain" description="B30.2/SPRY" evidence="4">
    <location>
        <begin position="9"/>
        <end position="202"/>
    </location>
</feature>
<dbReference type="GeneTree" id="ENSGT00940000154395"/>
<keyword evidence="3" id="KW-0862">Zinc</keyword>
<keyword evidence="1" id="KW-0479">Metal-binding</keyword>
<dbReference type="InterPro" id="IPR013320">
    <property type="entry name" value="ConA-like_dom_sf"/>
</dbReference>
<dbReference type="Gene3D" id="2.60.120.920">
    <property type="match status" value="1"/>
</dbReference>
<evidence type="ECO:0000256" key="1">
    <source>
        <dbReference type="ARBA" id="ARBA00022723"/>
    </source>
</evidence>
<evidence type="ECO:0000256" key="3">
    <source>
        <dbReference type="ARBA" id="ARBA00022833"/>
    </source>
</evidence>
<reference evidence="5" key="2">
    <citation type="submission" date="2025-09" db="UniProtKB">
        <authorList>
            <consortium name="Ensembl"/>
        </authorList>
    </citation>
    <scope>IDENTIFICATION</scope>
</reference>
<protein>
    <recommendedName>
        <fullName evidence="4">B30.2/SPRY domain-containing protein</fullName>
    </recommendedName>
</protein>
<organism evidence="5 6">
    <name type="scientific">Oryzias sinensis</name>
    <name type="common">Chinese medaka</name>
    <dbReference type="NCBI Taxonomy" id="183150"/>
    <lineage>
        <taxon>Eukaryota</taxon>
        <taxon>Metazoa</taxon>
        <taxon>Chordata</taxon>
        <taxon>Craniata</taxon>
        <taxon>Vertebrata</taxon>
        <taxon>Euteleostomi</taxon>
        <taxon>Actinopterygii</taxon>
        <taxon>Neopterygii</taxon>
        <taxon>Teleostei</taxon>
        <taxon>Neoteleostei</taxon>
        <taxon>Acanthomorphata</taxon>
        <taxon>Ovalentaria</taxon>
        <taxon>Atherinomorphae</taxon>
        <taxon>Beloniformes</taxon>
        <taxon>Adrianichthyidae</taxon>
        <taxon>Oryziinae</taxon>
        <taxon>Oryzias</taxon>
    </lineage>
</organism>
<dbReference type="GO" id="GO:0008270">
    <property type="term" value="F:zinc ion binding"/>
    <property type="evidence" value="ECO:0007669"/>
    <property type="project" value="UniProtKB-KW"/>
</dbReference>
<dbReference type="PANTHER" id="PTHR25465">
    <property type="entry name" value="B-BOX DOMAIN CONTAINING"/>
    <property type="match status" value="1"/>
</dbReference>
<dbReference type="InterPro" id="IPR003877">
    <property type="entry name" value="SPRY_dom"/>
</dbReference>
<dbReference type="SUPFAM" id="SSF49899">
    <property type="entry name" value="Concanavalin A-like lectins/glucanases"/>
    <property type="match status" value="1"/>
</dbReference>
<dbReference type="Proteomes" id="UP000694383">
    <property type="component" value="Unplaced"/>
</dbReference>
<dbReference type="Pfam" id="PF13765">
    <property type="entry name" value="PRY"/>
    <property type="match status" value="1"/>
</dbReference>
<dbReference type="PANTHER" id="PTHR25465:SF5">
    <property type="entry name" value="E3 UBIQUITIN_ISG15 LIGASE TRIM25-RELATED"/>
    <property type="match status" value="1"/>
</dbReference>
<keyword evidence="2" id="KW-0863">Zinc-finger</keyword>
<keyword evidence="6" id="KW-1185">Reference proteome</keyword>
<reference evidence="5" key="1">
    <citation type="submission" date="2025-08" db="UniProtKB">
        <authorList>
            <consortium name="Ensembl"/>
        </authorList>
    </citation>
    <scope>IDENTIFICATION</scope>
</reference>
<dbReference type="SMART" id="SM00449">
    <property type="entry name" value="SPRY"/>
    <property type="match status" value="1"/>
</dbReference>
<evidence type="ECO:0000313" key="6">
    <source>
        <dbReference type="Proteomes" id="UP000694383"/>
    </source>
</evidence>
<dbReference type="InterPro" id="IPR051051">
    <property type="entry name" value="E3_ubiq-ligase_TRIM/RNF"/>
</dbReference>
<dbReference type="Ensembl" id="ENSOSIT00000027016.1">
    <property type="protein sequence ID" value="ENSOSIP00000025618.1"/>
    <property type="gene ID" value="ENSOSIG00000013431.1"/>
</dbReference>